<reference evidence="1 2" key="1">
    <citation type="submission" date="2020-05" db="EMBL/GenBank/DDBJ databases">
        <title>Aquincola sp. isolate from soil.</title>
        <authorList>
            <person name="Han J."/>
            <person name="Kim D.-U."/>
        </authorList>
    </citation>
    <scope>NUCLEOTIDE SEQUENCE [LARGE SCALE GENOMIC DNA]</scope>
    <source>
        <strain evidence="1 2">S2</strain>
    </source>
</reference>
<accession>A0ABX2EPN2</accession>
<organism evidence="1 2">
    <name type="scientific">Pseudaquabacterium terrae</name>
    <dbReference type="NCBI Taxonomy" id="2732868"/>
    <lineage>
        <taxon>Bacteria</taxon>
        <taxon>Pseudomonadati</taxon>
        <taxon>Pseudomonadota</taxon>
        <taxon>Betaproteobacteria</taxon>
        <taxon>Burkholderiales</taxon>
        <taxon>Sphaerotilaceae</taxon>
        <taxon>Pseudaquabacterium</taxon>
    </lineage>
</organism>
<keyword evidence="2" id="KW-1185">Reference proteome</keyword>
<sequence>MTDQTNAATAERAAREAAGALAMEENLKAVAELADSADQRQQAEHIRGIVATTIGRLSSDATAVTHEYAAQWKAWALGLTEGADGAVPSAT</sequence>
<dbReference type="RefSeq" id="WP_173130084.1">
    <property type="nucleotide sequence ID" value="NZ_JABRWJ010000009.1"/>
</dbReference>
<gene>
    <name evidence="1" type="ORF">HLB44_26720</name>
</gene>
<dbReference type="EMBL" id="JABRWJ010000009">
    <property type="protein sequence ID" value="NRF70602.1"/>
    <property type="molecule type" value="Genomic_DNA"/>
</dbReference>
<dbReference type="Proteomes" id="UP000737171">
    <property type="component" value="Unassembled WGS sequence"/>
</dbReference>
<comment type="caution">
    <text evidence="1">The sequence shown here is derived from an EMBL/GenBank/DDBJ whole genome shotgun (WGS) entry which is preliminary data.</text>
</comment>
<protein>
    <submittedName>
        <fullName evidence="1">Uncharacterized protein</fullName>
    </submittedName>
</protein>
<name>A0ABX2EPN2_9BURK</name>
<evidence type="ECO:0000313" key="2">
    <source>
        <dbReference type="Proteomes" id="UP000737171"/>
    </source>
</evidence>
<evidence type="ECO:0000313" key="1">
    <source>
        <dbReference type="EMBL" id="NRF70602.1"/>
    </source>
</evidence>
<proteinExistence type="predicted"/>